<dbReference type="AlphaFoldDB" id="A0A9D1YMY9"/>
<dbReference type="Proteomes" id="UP000824007">
    <property type="component" value="Unassembled WGS sequence"/>
</dbReference>
<dbReference type="PANTHER" id="PTHR43364:SF4">
    <property type="entry name" value="NAD(P)-LINKED OXIDOREDUCTASE SUPERFAMILY PROTEIN"/>
    <property type="match status" value="1"/>
</dbReference>
<dbReference type="CDD" id="cd19082">
    <property type="entry name" value="AKR_AKR10A1_2"/>
    <property type="match status" value="1"/>
</dbReference>
<dbReference type="Pfam" id="PF00248">
    <property type="entry name" value="Aldo_ket_red"/>
    <property type="match status" value="1"/>
</dbReference>
<dbReference type="InterPro" id="IPR023210">
    <property type="entry name" value="NADP_OxRdtase_dom"/>
</dbReference>
<feature type="domain" description="NADP-dependent oxidoreductase" evidence="2">
    <location>
        <begin position="16"/>
        <end position="319"/>
    </location>
</feature>
<comment type="caution">
    <text evidence="3">The sequence shown here is derived from an EMBL/GenBank/DDBJ whole genome shotgun (WGS) entry which is preliminary data.</text>
</comment>
<reference evidence="3" key="1">
    <citation type="journal article" date="2021" name="PeerJ">
        <title>Extensive microbial diversity within the chicken gut microbiome revealed by metagenomics and culture.</title>
        <authorList>
            <person name="Gilroy R."/>
            <person name="Ravi A."/>
            <person name="Getino M."/>
            <person name="Pursley I."/>
            <person name="Horton D.L."/>
            <person name="Alikhan N.F."/>
            <person name="Baker D."/>
            <person name="Gharbi K."/>
            <person name="Hall N."/>
            <person name="Watson M."/>
            <person name="Adriaenssens E.M."/>
            <person name="Foster-Nyarko E."/>
            <person name="Jarju S."/>
            <person name="Secka A."/>
            <person name="Antonio M."/>
            <person name="Oren A."/>
            <person name="Chaudhuri R.R."/>
            <person name="La Ragione R."/>
            <person name="Hildebrand F."/>
            <person name="Pallen M.J."/>
        </authorList>
    </citation>
    <scope>NUCLEOTIDE SEQUENCE</scope>
    <source>
        <strain evidence="3">ChiSxjej3B15-24422</strain>
    </source>
</reference>
<dbReference type="EMBL" id="DXDD01000039">
    <property type="protein sequence ID" value="HIY59641.1"/>
    <property type="molecule type" value="Genomic_DNA"/>
</dbReference>
<keyword evidence="1" id="KW-0560">Oxidoreductase</keyword>
<dbReference type="Gene3D" id="3.20.20.100">
    <property type="entry name" value="NADP-dependent oxidoreductase domain"/>
    <property type="match status" value="1"/>
</dbReference>
<evidence type="ECO:0000259" key="2">
    <source>
        <dbReference type="Pfam" id="PF00248"/>
    </source>
</evidence>
<dbReference type="InterPro" id="IPR036812">
    <property type="entry name" value="NAD(P)_OxRdtase_dom_sf"/>
</dbReference>
<sequence>MKKIFLSPGGPEVSVLALGTAQYGTGISEEEAFRQMDLYTERGGNFLDTALVYGDWGCAERGCSERVIGRWLSSRKKRSQVVISTKGCHPPLEDMSESRVNADAIRKDVRLSLKNLGCDCIDLYFLHRDDPKRPVGEILEALEEEVSRGNIRYYGCSNWSLSRVKEAADYAAAHGLQGFSCNQIMFTLAEVDERVPGETQMLVLDREYYQYHKETQLGLMSFMCQAGGYFTKKAAGRPVSRNQERMYPEKRNEKLLRKLMRYQEEGYRINDFVLQYVTHAEFPAAAIGGFRTEEQLLEGLDGVESRLPEEALRELAELKEKQQTLQEAAT</sequence>
<proteinExistence type="predicted"/>
<evidence type="ECO:0000313" key="3">
    <source>
        <dbReference type="EMBL" id="HIY59641.1"/>
    </source>
</evidence>
<accession>A0A9D1YMY9</accession>
<dbReference type="GO" id="GO:0005829">
    <property type="term" value="C:cytosol"/>
    <property type="evidence" value="ECO:0007669"/>
    <property type="project" value="TreeGrafter"/>
</dbReference>
<dbReference type="GO" id="GO:0016491">
    <property type="term" value="F:oxidoreductase activity"/>
    <property type="evidence" value="ECO:0007669"/>
    <property type="project" value="UniProtKB-KW"/>
</dbReference>
<evidence type="ECO:0000256" key="1">
    <source>
        <dbReference type="ARBA" id="ARBA00023002"/>
    </source>
</evidence>
<reference evidence="3" key="2">
    <citation type="submission" date="2021-04" db="EMBL/GenBank/DDBJ databases">
        <authorList>
            <person name="Gilroy R."/>
        </authorList>
    </citation>
    <scope>NUCLEOTIDE SEQUENCE</scope>
    <source>
        <strain evidence="3">ChiSxjej3B15-24422</strain>
    </source>
</reference>
<gene>
    <name evidence="3" type="ORF">H9831_03005</name>
</gene>
<name>A0A9D1YMY9_9FIRM</name>
<dbReference type="PANTHER" id="PTHR43364">
    <property type="entry name" value="NADH-SPECIFIC METHYLGLYOXAL REDUCTASE-RELATED"/>
    <property type="match status" value="1"/>
</dbReference>
<organism evidence="3 4">
    <name type="scientific">Candidatus Eisenbergiella pullistercoris</name>
    <dbReference type="NCBI Taxonomy" id="2838555"/>
    <lineage>
        <taxon>Bacteria</taxon>
        <taxon>Bacillati</taxon>
        <taxon>Bacillota</taxon>
        <taxon>Clostridia</taxon>
        <taxon>Lachnospirales</taxon>
        <taxon>Lachnospiraceae</taxon>
        <taxon>Eisenbergiella</taxon>
    </lineage>
</organism>
<evidence type="ECO:0000313" key="4">
    <source>
        <dbReference type="Proteomes" id="UP000824007"/>
    </source>
</evidence>
<dbReference type="InterPro" id="IPR050523">
    <property type="entry name" value="AKR_Detox_Biosynth"/>
</dbReference>
<dbReference type="SUPFAM" id="SSF51430">
    <property type="entry name" value="NAD(P)-linked oxidoreductase"/>
    <property type="match status" value="1"/>
</dbReference>
<protein>
    <submittedName>
        <fullName evidence="3">Aldo/keto reductase</fullName>
    </submittedName>
</protein>